<feature type="compositionally biased region" description="Low complexity" evidence="1">
    <location>
        <begin position="965"/>
        <end position="982"/>
    </location>
</feature>
<feature type="compositionally biased region" description="Polar residues" evidence="1">
    <location>
        <begin position="1189"/>
        <end position="1205"/>
    </location>
</feature>
<feature type="compositionally biased region" description="Polar residues" evidence="1">
    <location>
        <begin position="892"/>
        <end position="911"/>
    </location>
</feature>
<feature type="compositionally biased region" description="Low complexity" evidence="1">
    <location>
        <begin position="583"/>
        <end position="592"/>
    </location>
</feature>
<dbReference type="EMBL" id="ML996566">
    <property type="protein sequence ID" value="KAF2761915.1"/>
    <property type="molecule type" value="Genomic_DNA"/>
</dbReference>
<dbReference type="Proteomes" id="UP000799437">
    <property type="component" value="Unassembled WGS sequence"/>
</dbReference>
<feature type="compositionally biased region" description="Acidic residues" evidence="1">
    <location>
        <begin position="1260"/>
        <end position="1270"/>
    </location>
</feature>
<feature type="compositionally biased region" description="Polar residues" evidence="1">
    <location>
        <begin position="204"/>
        <end position="221"/>
    </location>
</feature>
<feature type="compositionally biased region" description="Basic and acidic residues" evidence="1">
    <location>
        <begin position="951"/>
        <end position="964"/>
    </location>
</feature>
<dbReference type="GeneID" id="54484322"/>
<feature type="region of interest" description="Disordered" evidence="1">
    <location>
        <begin position="1"/>
        <end position="82"/>
    </location>
</feature>
<proteinExistence type="predicted"/>
<reference evidence="3" key="1">
    <citation type="journal article" date="2020" name="Stud. Mycol.">
        <title>101 Dothideomycetes genomes: a test case for predicting lifestyles and emergence of pathogens.</title>
        <authorList>
            <person name="Haridas S."/>
            <person name="Albert R."/>
            <person name="Binder M."/>
            <person name="Bloem J."/>
            <person name="Labutti K."/>
            <person name="Salamov A."/>
            <person name="Andreopoulos B."/>
            <person name="Baker S."/>
            <person name="Barry K."/>
            <person name="Bills G."/>
            <person name="Bluhm B."/>
            <person name="Cannon C."/>
            <person name="Castanera R."/>
            <person name="Culley D."/>
            <person name="Daum C."/>
            <person name="Ezra D."/>
            <person name="Gonzalez J."/>
            <person name="Henrissat B."/>
            <person name="Kuo A."/>
            <person name="Liang C."/>
            <person name="Lipzen A."/>
            <person name="Lutzoni F."/>
            <person name="Magnuson J."/>
            <person name="Mondo S."/>
            <person name="Nolan M."/>
            <person name="Ohm R."/>
            <person name="Pangilinan J."/>
            <person name="Park H.-J."/>
            <person name="Ramirez L."/>
            <person name="Alfaro M."/>
            <person name="Sun H."/>
            <person name="Tritt A."/>
            <person name="Yoshinaga Y."/>
            <person name="Zwiers L.-H."/>
            <person name="Turgeon B."/>
            <person name="Goodwin S."/>
            <person name="Spatafora J."/>
            <person name="Crous P."/>
            <person name="Grigoriev I."/>
        </authorList>
    </citation>
    <scope>NUCLEOTIDE SEQUENCE</scope>
    <source>
        <strain evidence="3">CBS 121739</strain>
    </source>
</reference>
<name>A0A6A6WIG6_9PEZI</name>
<feature type="compositionally biased region" description="Polar residues" evidence="1">
    <location>
        <begin position="409"/>
        <end position="453"/>
    </location>
</feature>
<evidence type="ECO:0000256" key="1">
    <source>
        <dbReference type="SAM" id="MobiDB-lite"/>
    </source>
</evidence>
<evidence type="ECO:0000313" key="3">
    <source>
        <dbReference type="EMBL" id="KAF2761915.1"/>
    </source>
</evidence>
<feature type="region of interest" description="Disordered" evidence="1">
    <location>
        <begin position="401"/>
        <end position="486"/>
    </location>
</feature>
<feature type="domain" description="C2H2-type" evidence="2">
    <location>
        <begin position="1074"/>
        <end position="1097"/>
    </location>
</feature>
<feature type="compositionally biased region" description="Low complexity" evidence="1">
    <location>
        <begin position="464"/>
        <end position="483"/>
    </location>
</feature>
<feature type="compositionally biased region" description="Low complexity" evidence="1">
    <location>
        <begin position="11"/>
        <end position="24"/>
    </location>
</feature>
<feature type="compositionally biased region" description="Low complexity" evidence="1">
    <location>
        <begin position="124"/>
        <end position="141"/>
    </location>
</feature>
<feature type="compositionally biased region" description="Basic and acidic residues" evidence="1">
    <location>
        <begin position="1216"/>
        <end position="1233"/>
    </location>
</feature>
<feature type="region of interest" description="Disordered" evidence="1">
    <location>
        <begin position="848"/>
        <end position="989"/>
    </location>
</feature>
<dbReference type="RefSeq" id="XP_033604366.1">
    <property type="nucleotide sequence ID" value="XM_033743268.1"/>
</dbReference>
<accession>A0A6A6WIG6</accession>
<evidence type="ECO:0000313" key="4">
    <source>
        <dbReference type="Proteomes" id="UP000799437"/>
    </source>
</evidence>
<gene>
    <name evidence="3" type="ORF">EJ05DRAFT_472865</name>
</gene>
<feature type="region of interest" description="Disordered" evidence="1">
    <location>
        <begin position="561"/>
        <end position="592"/>
    </location>
</feature>
<feature type="region of interest" description="Disordered" evidence="1">
    <location>
        <begin position="120"/>
        <end position="251"/>
    </location>
</feature>
<sequence>MGSNEYYAPANYYGQNSQSNGQQSFAGYESQSSTTPYNQNFSTEYHAPAQHPNQGQGQDRNRASVYATTHQSHNASGWNGSYEGAQDGRAAEALRNLSNTAYNNGGALSSPGMQAATTAAHRYTANSQQTTNNRTTTPPAAYVNRPSRPASTAGQTQSSARYGLPMPASVAFPSQTTYTTAGPQTRTEAPASYARPTSHARDPSNASRSDHNSNTTQTPSRGSPKYQHPTPNSVTGTYGSTTTSTVDPIQVYDPWPEIQRKQEAARAAKAAEDAIRAEAARRAEQENARKAEEERARLAEEQRIRAEQESALRAEEAQRQAEALKAKQKEDEKKVKDEERKRKRAESKKKRDEAKAAAAASNSPAVQNVEPVETAEEAEIRALMAKMRQYNTKNPTLLAKIWEEERKAQGTSSQSPTVQHKPTPVAQATTQSVPIKPTKGQTNGVKATPTPQSMAPAVQPPGPAVSASRAPSARPAPKSSAGALWPPEKREALAAAAARWLNSQPANVDKIVSAKEICDKLDKNPTYIELCEWFESRAIKLDRASFARHLLEAVPDVNSAYRQHRQRDAPKRSPSTTTPLNGAPTSLPAATSSSTILPTTIYPGPSVAYESPSYAKSPYTASGPRNDGASTMSNYPDIPAGGSTTPYFTPDLPVASSYDSDNAPPVDDIGSALTVPKPVMSQPKSKEEAARKRNFSDLIDLTAISDEDDPLPPKRINTGTVSYTSQAPVANSQIPPKYDVSATETTFQWQQPNTSQPATNAVRFGSGAVAPAPSKDDLSQLDVVKPFDRKNALRRSTYNSKTIARDVLLATGRHPDMRPLNAHLDILKTTFRYVDNFSDLSTFRWGLVDPGEPPKEMLMNTLDGDLADDEDDDSDDEERRQLARPRMALQQAVITGGNSVTSMTMVPSTPTFHKIPKRRGRPPLHGRSGTTRPYGFGDGEPQPQSAPVGSAREHRPSGYGDRRLPSSQSGPSQTPSSNPSGGVYSAPGKGTGYAAFQQFAADGTPIKRKGRPVGWRKAIHGSAAAQSHTSYPTRGGRPPSTLRNATTVNERTATTEPSNGQKRSPERSFSVFKCGWKDCVAELHNLNTLRKHVFKVHRKFSTTGGLDCLWSGCGRDVKERDENGHERSTRKPLWFSLEEQWKAHIELQHLQSIAWTQGDGPASGLSDAHDSEMSEAYMSDSRGRRVTPRITSASGQPSSQGQTTDQPRKPGRPPKKPVEEEAREAQRDLENRKRSFGPGVDQGGSRLATDKRRMGFIDDEHIEEVVDAED</sequence>
<dbReference type="CDD" id="cd22249">
    <property type="entry name" value="UDM1_RNF168_RNF169-like"/>
    <property type="match status" value="1"/>
</dbReference>
<dbReference type="PROSITE" id="PS00028">
    <property type="entry name" value="ZINC_FINGER_C2H2_1"/>
    <property type="match status" value="1"/>
</dbReference>
<dbReference type="AlphaFoldDB" id="A0A6A6WIG6"/>
<evidence type="ECO:0000259" key="2">
    <source>
        <dbReference type="PROSITE" id="PS00028"/>
    </source>
</evidence>
<feature type="compositionally biased region" description="Basic residues" evidence="1">
    <location>
        <begin position="914"/>
        <end position="924"/>
    </location>
</feature>
<feature type="compositionally biased region" description="Polar residues" evidence="1">
    <location>
        <begin position="149"/>
        <end position="160"/>
    </location>
</feature>
<protein>
    <recommendedName>
        <fullName evidence="2">C2H2-type domain-containing protein</fullName>
    </recommendedName>
</protein>
<dbReference type="OrthoDB" id="5424797at2759"/>
<feature type="compositionally biased region" description="Polar residues" evidence="1">
    <location>
        <begin position="1041"/>
        <end position="1062"/>
    </location>
</feature>
<feature type="region of interest" description="Disordered" evidence="1">
    <location>
        <begin position="277"/>
        <end position="374"/>
    </location>
</feature>
<organism evidence="3 4">
    <name type="scientific">Pseudovirgaria hyperparasitica</name>
    <dbReference type="NCBI Taxonomy" id="470096"/>
    <lineage>
        <taxon>Eukaryota</taxon>
        <taxon>Fungi</taxon>
        <taxon>Dikarya</taxon>
        <taxon>Ascomycota</taxon>
        <taxon>Pezizomycotina</taxon>
        <taxon>Dothideomycetes</taxon>
        <taxon>Dothideomycetes incertae sedis</taxon>
        <taxon>Acrospermales</taxon>
        <taxon>Acrospermaceae</taxon>
        <taxon>Pseudovirgaria</taxon>
    </lineage>
</organism>
<feature type="compositionally biased region" description="Acidic residues" evidence="1">
    <location>
        <begin position="865"/>
        <end position="876"/>
    </location>
</feature>
<feature type="compositionally biased region" description="Polar residues" evidence="1">
    <location>
        <begin position="172"/>
        <end position="187"/>
    </location>
</feature>
<feature type="compositionally biased region" description="Basic and acidic residues" evidence="1">
    <location>
        <begin position="277"/>
        <end position="340"/>
    </location>
</feature>
<feature type="region of interest" description="Disordered" evidence="1">
    <location>
        <begin position="1019"/>
        <end position="1066"/>
    </location>
</feature>
<feature type="compositionally biased region" description="Low complexity" evidence="1">
    <location>
        <begin position="233"/>
        <end position="246"/>
    </location>
</feature>
<feature type="compositionally biased region" description="Basic and acidic residues" evidence="1">
    <location>
        <begin position="1248"/>
        <end position="1259"/>
    </location>
</feature>
<keyword evidence="4" id="KW-1185">Reference proteome</keyword>
<feature type="compositionally biased region" description="Polar residues" evidence="1">
    <location>
        <begin position="29"/>
        <end position="43"/>
    </location>
</feature>
<dbReference type="InterPro" id="IPR013087">
    <property type="entry name" value="Znf_C2H2_type"/>
</dbReference>
<feature type="compositionally biased region" description="Polar residues" evidence="1">
    <location>
        <begin position="66"/>
        <end position="79"/>
    </location>
</feature>
<feature type="region of interest" description="Disordered" evidence="1">
    <location>
        <begin position="1158"/>
        <end position="1270"/>
    </location>
</feature>